<keyword evidence="4" id="KW-1185">Reference proteome</keyword>
<dbReference type="PANTHER" id="PTHR31964">
    <property type="entry name" value="ADENINE NUCLEOTIDE ALPHA HYDROLASES-LIKE SUPERFAMILY PROTEIN"/>
    <property type="match status" value="1"/>
</dbReference>
<evidence type="ECO:0000313" key="4">
    <source>
        <dbReference type="Proteomes" id="UP001139485"/>
    </source>
</evidence>
<dbReference type="InterPro" id="IPR006015">
    <property type="entry name" value="Universal_stress_UspA"/>
</dbReference>
<dbReference type="SUPFAM" id="SSF52402">
    <property type="entry name" value="Adenine nucleotide alpha hydrolases-like"/>
    <property type="match status" value="2"/>
</dbReference>
<dbReference type="InterPro" id="IPR006016">
    <property type="entry name" value="UspA"/>
</dbReference>
<reference evidence="3" key="1">
    <citation type="submission" date="2022-05" db="EMBL/GenBank/DDBJ databases">
        <authorList>
            <person name="Tuo L."/>
        </authorList>
    </citation>
    <scope>NUCLEOTIDE SEQUENCE</scope>
    <source>
        <strain evidence="3">BSK12Z-4</strain>
    </source>
</reference>
<dbReference type="InterPro" id="IPR014729">
    <property type="entry name" value="Rossmann-like_a/b/a_fold"/>
</dbReference>
<evidence type="ECO:0000259" key="2">
    <source>
        <dbReference type="Pfam" id="PF00582"/>
    </source>
</evidence>
<evidence type="ECO:0000313" key="3">
    <source>
        <dbReference type="EMBL" id="MCM0619999.1"/>
    </source>
</evidence>
<gene>
    <name evidence="3" type="ORF">M8330_06785</name>
</gene>
<feature type="domain" description="UspA" evidence="2">
    <location>
        <begin position="21"/>
        <end position="158"/>
    </location>
</feature>
<dbReference type="RefSeq" id="WP_250826704.1">
    <property type="nucleotide sequence ID" value="NZ_JAMOIL010000007.1"/>
</dbReference>
<feature type="domain" description="UspA" evidence="2">
    <location>
        <begin position="172"/>
        <end position="304"/>
    </location>
</feature>
<protein>
    <submittedName>
        <fullName evidence="3">Universal stress protein</fullName>
    </submittedName>
</protein>
<dbReference type="PANTHER" id="PTHR31964:SF113">
    <property type="entry name" value="USPA DOMAIN-CONTAINING PROTEIN"/>
    <property type="match status" value="1"/>
</dbReference>
<comment type="similarity">
    <text evidence="1">Belongs to the universal stress protein A family.</text>
</comment>
<sequence length="305" mass="31452">MNTTGHEHLSTPVSELAAGAIVVGVDGSEAAADALAWATGQAVLTRRPICLVSAWKPVSNVWLAQAGIDPGPIEEEVRKAAEGLLDDAEATVAEVSPSVEVHRVVHGEDPRSLMLALSREAHMIVVGSRGLGPVKSLVLGSVSASLARHAACPVVVLRPRTEPVDTEHPRGVLVAVDGTERSRPAAEVAFEQAAARGLPLTVLHCLPWDRGASGQKMDVHDPTVADVAAMVAGSVAGLAEKHPDVPVGTALVGGLPDEEVLRAARGRDLVVVGHRRTGLIDSVVLGSVSLAVLEHAEGAVMVVPG</sequence>
<dbReference type="Gene3D" id="3.40.50.620">
    <property type="entry name" value="HUPs"/>
    <property type="match status" value="2"/>
</dbReference>
<dbReference type="Proteomes" id="UP001139485">
    <property type="component" value="Unassembled WGS sequence"/>
</dbReference>
<accession>A0A9X2D6M1</accession>
<proteinExistence type="inferred from homology"/>
<dbReference type="Pfam" id="PF00582">
    <property type="entry name" value="Usp"/>
    <property type="match status" value="2"/>
</dbReference>
<evidence type="ECO:0000256" key="1">
    <source>
        <dbReference type="ARBA" id="ARBA00008791"/>
    </source>
</evidence>
<organism evidence="3 4">
    <name type="scientific">Nocardioides bruguierae</name>
    <dbReference type="NCBI Taxonomy" id="2945102"/>
    <lineage>
        <taxon>Bacteria</taxon>
        <taxon>Bacillati</taxon>
        <taxon>Actinomycetota</taxon>
        <taxon>Actinomycetes</taxon>
        <taxon>Propionibacteriales</taxon>
        <taxon>Nocardioidaceae</taxon>
        <taxon>Nocardioides</taxon>
    </lineage>
</organism>
<dbReference type="PRINTS" id="PR01438">
    <property type="entry name" value="UNVRSLSTRESS"/>
</dbReference>
<dbReference type="EMBL" id="JAMOIL010000007">
    <property type="protein sequence ID" value="MCM0619999.1"/>
    <property type="molecule type" value="Genomic_DNA"/>
</dbReference>
<comment type="caution">
    <text evidence="3">The sequence shown here is derived from an EMBL/GenBank/DDBJ whole genome shotgun (WGS) entry which is preliminary data.</text>
</comment>
<name>A0A9X2D6M1_9ACTN</name>
<dbReference type="AlphaFoldDB" id="A0A9X2D6M1"/>